<name>A0ABY1ZGV9_9GAMM</name>
<dbReference type="RefSeq" id="WP_131482992.1">
    <property type="nucleotide sequence ID" value="NZ_SJDL01000029.1"/>
</dbReference>
<accession>A0ABY1ZGV9</accession>
<keyword evidence="4" id="KW-1185">Reference proteome</keyword>
<evidence type="ECO:0000313" key="3">
    <source>
        <dbReference type="EMBL" id="TBW51845.1"/>
    </source>
</evidence>
<protein>
    <submittedName>
        <fullName evidence="3">Flp pilus assembly protein CpaB</fullName>
    </submittedName>
</protein>
<proteinExistence type="predicted"/>
<gene>
    <name evidence="3" type="primary">cpaB</name>
    <name evidence="3" type="ORF">EZI54_16525</name>
</gene>
<sequence length="283" mass="29697">MGSRALYALPAIVLALIALILAGIGFANNEPPVQTLPHEPAKTTTMEQAAPSLFEYLVVTRPIASGEPIGEDQVSRVGTAQEVKGAISADRFKFGTPAVGPIQPGAILTRDLLSSTSLITPRIKPGHQAIALKMDEVTGVGGLLKPGDRVNVLATFQRDRQATPTAVTVVRGAPVLAVQGSLGSDSDAPDKERRNDSIVLLIPDARVPAVLLASNEGKVRLAAIAAPEDTRSQDTATDSAASMALADLFPKPPAPPKSQPVRRAPANKVEVFEGSESRKVYVR</sequence>
<feature type="domain" description="Flp pilus assembly protein RcpC/CpaB" evidence="2">
    <location>
        <begin position="122"/>
        <end position="222"/>
    </location>
</feature>
<evidence type="ECO:0000313" key="4">
    <source>
        <dbReference type="Proteomes" id="UP000313645"/>
    </source>
</evidence>
<reference evidence="3 4" key="1">
    <citation type="submission" date="2019-02" db="EMBL/GenBank/DDBJ databases">
        <title>Marinobacter halodurans sp. nov., a marine bacterium isolated from sea tidal flat.</title>
        <authorList>
            <person name="Yoo Y."/>
            <person name="Lee D.W."/>
            <person name="Kim B.S."/>
            <person name="Kim J.-J."/>
        </authorList>
    </citation>
    <scope>NUCLEOTIDE SEQUENCE [LARGE SCALE GENOMIC DNA]</scope>
    <source>
        <strain evidence="3 4">YJ-S3-2</strain>
    </source>
</reference>
<dbReference type="Pfam" id="PF16976">
    <property type="entry name" value="RcpC"/>
    <property type="match status" value="1"/>
</dbReference>
<evidence type="ECO:0000256" key="1">
    <source>
        <dbReference type="SAM" id="MobiDB-lite"/>
    </source>
</evidence>
<dbReference type="InterPro" id="IPR031571">
    <property type="entry name" value="RcpC_dom"/>
</dbReference>
<dbReference type="NCBIfam" id="TIGR03177">
    <property type="entry name" value="pilus_cpaB"/>
    <property type="match status" value="1"/>
</dbReference>
<organism evidence="3 4">
    <name type="scientific">Marinobacter halodurans</name>
    <dbReference type="NCBI Taxonomy" id="2528979"/>
    <lineage>
        <taxon>Bacteria</taxon>
        <taxon>Pseudomonadati</taxon>
        <taxon>Pseudomonadota</taxon>
        <taxon>Gammaproteobacteria</taxon>
        <taxon>Pseudomonadales</taxon>
        <taxon>Marinobacteraceae</taxon>
        <taxon>Marinobacter</taxon>
    </lineage>
</organism>
<dbReference type="InterPro" id="IPR017592">
    <property type="entry name" value="Pilus_assmbl_Flp-typ_CpaB"/>
</dbReference>
<evidence type="ECO:0000259" key="2">
    <source>
        <dbReference type="Pfam" id="PF16976"/>
    </source>
</evidence>
<feature type="region of interest" description="Disordered" evidence="1">
    <location>
        <begin position="227"/>
        <end position="266"/>
    </location>
</feature>
<comment type="caution">
    <text evidence="3">The sequence shown here is derived from an EMBL/GenBank/DDBJ whole genome shotgun (WGS) entry which is preliminary data.</text>
</comment>
<dbReference type="EMBL" id="SJDL01000029">
    <property type="protein sequence ID" value="TBW51845.1"/>
    <property type="molecule type" value="Genomic_DNA"/>
</dbReference>
<dbReference type="Proteomes" id="UP000313645">
    <property type="component" value="Unassembled WGS sequence"/>
</dbReference>